<organism evidence="2 3">
    <name type="scientific">Trema orientale</name>
    <name type="common">Charcoal tree</name>
    <name type="synonym">Celtis orientalis</name>
    <dbReference type="NCBI Taxonomy" id="63057"/>
    <lineage>
        <taxon>Eukaryota</taxon>
        <taxon>Viridiplantae</taxon>
        <taxon>Streptophyta</taxon>
        <taxon>Embryophyta</taxon>
        <taxon>Tracheophyta</taxon>
        <taxon>Spermatophyta</taxon>
        <taxon>Magnoliopsida</taxon>
        <taxon>eudicotyledons</taxon>
        <taxon>Gunneridae</taxon>
        <taxon>Pentapetalae</taxon>
        <taxon>rosids</taxon>
        <taxon>fabids</taxon>
        <taxon>Rosales</taxon>
        <taxon>Cannabaceae</taxon>
        <taxon>Trema</taxon>
    </lineage>
</organism>
<gene>
    <name evidence="2" type="ORF">TorRG33x02_113010</name>
</gene>
<dbReference type="InterPro" id="IPR002156">
    <property type="entry name" value="RNaseH_domain"/>
</dbReference>
<dbReference type="AlphaFoldDB" id="A0A2P5F5E9"/>
<reference evidence="3" key="1">
    <citation type="submission" date="2016-06" db="EMBL/GenBank/DDBJ databases">
        <title>Parallel loss of symbiosis genes in relatives of nitrogen-fixing non-legume Parasponia.</title>
        <authorList>
            <person name="Van Velzen R."/>
            <person name="Holmer R."/>
            <person name="Bu F."/>
            <person name="Rutten L."/>
            <person name="Van Zeijl A."/>
            <person name="Liu W."/>
            <person name="Santuari L."/>
            <person name="Cao Q."/>
            <person name="Sharma T."/>
            <person name="Shen D."/>
            <person name="Roswanjaya Y."/>
            <person name="Wardhani T."/>
            <person name="Kalhor M.S."/>
            <person name="Jansen J."/>
            <person name="Van den Hoogen J."/>
            <person name="Gungor B."/>
            <person name="Hartog M."/>
            <person name="Hontelez J."/>
            <person name="Verver J."/>
            <person name="Yang W.-C."/>
            <person name="Schijlen E."/>
            <person name="Repin R."/>
            <person name="Schilthuizen M."/>
            <person name="Schranz E."/>
            <person name="Heidstra R."/>
            <person name="Miyata K."/>
            <person name="Fedorova E."/>
            <person name="Kohlen W."/>
            <person name="Bisseling T."/>
            <person name="Smit S."/>
            <person name="Geurts R."/>
        </authorList>
    </citation>
    <scope>NUCLEOTIDE SEQUENCE [LARGE SCALE GENOMIC DNA]</scope>
    <source>
        <strain evidence="3">cv. RG33-2</strain>
    </source>
</reference>
<protein>
    <recommendedName>
        <fullName evidence="1">RNase H type-1 domain-containing protein</fullName>
    </recommendedName>
</protein>
<dbReference type="InParanoid" id="A0A2P5F5E9"/>
<evidence type="ECO:0000313" key="3">
    <source>
        <dbReference type="Proteomes" id="UP000237000"/>
    </source>
</evidence>
<dbReference type="Pfam" id="PF13456">
    <property type="entry name" value="RVT_3"/>
    <property type="match status" value="1"/>
</dbReference>
<dbReference type="OrthoDB" id="999038at2759"/>
<comment type="caution">
    <text evidence="2">The sequence shown here is derived from an EMBL/GenBank/DDBJ whole genome shotgun (WGS) entry which is preliminary data.</text>
</comment>
<sequence length="95" mass="10244">MGSLGAVLARDDKGGTLLAYSTFFEFDDPILAESATLLEGIRLARDHGFRHVAFGSGLPSGGKSKFWTCERSTLGNPILDHGMQDAPSRLRYVGD</sequence>
<accession>A0A2P5F5E9</accession>
<proteinExistence type="predicted"/>
<keyword evidence="3" id="KW-1185">Reference proteome</keyword>
<dbReference type="EMBL" id="JXTC01000061">
    <property type="protein sequence ID" value="PON93022.1"/>
    <property type="molecule type" value="Genomic_DNA"/>
</dbReference>
<feature type="domain" description="RNase H type-1" evidence="1">
    <location>
        <begin position="6"/>
        <end position="55"/>
    </location>
</feature>
<evidence type="ECO:0000313" key="2">
    <source>
        <dbReference type="EMBL" id="PON93022.1"/>
    </source>
</evidence>
<dbReference type="GO" id="GO:0004523">
    <property type="term" value="F:RNA-DNA hybrid ribonuclease activity"/>
    <property type="evidence" value="ECO:0007669"/>
    <property type="project" value="InterPro"/>
</dbReference>
<dbReference type="GO" id="GO:0003676">
    <property type="term" value="F:nucleic acid binding"/>
    <property type="evidence" value="ECO:0007669"/>
    <property type="project" value="InterPro"/>
</dbReference>
<name>A0A2P5F5E9_TREOI</name>
<evidence type="ECO:0000259" key="1">
    <source>
        <dbReference type="Pfam" id="PF13456"/>
    </source>
</evidence>
<dbReference type="Proteomes" id="UP000237000">
    <property type="component" value="Unassembled WGS sequence"/>
</dbReference>